<evidence type="ECO:0000313" key="1">
    <source>
        <dbReference type="EMBL" id="MDV6259824.1"/>
    </source>
</evidence>
<evidence type="ECO:0000313" key="2">
    <source>
        <dbReference type="Proteomes" id="UP001185755"/>
    </source>
</evidence>
<keyword evidence="2" id="KW-1185">Reference proteome</keyword>
<dbReference type="RefSeq" id="WP_317562726.1">
    <property type="nucleotide sequence ID" value="NZ_JAWLJX010000001.1"/>
</dbReference>
<dbReference type="EMBL" id="JAWLJX010000001">
    <property type="protein sequence ID" value="MDV6259824.1"/>
    <property type="molecule type" value="Genomic_DNA"/>
</dbReference>
<comment type="caution">
    <text evidence="1">The sequence shown here is derived from an EMBL/GenBank/DDBJ whole genome shotgun (WGS) entry which is preliminary data.</text>
</comment>
<accession>A0ABU4B6N6</accession>
<organism evidence="1 2">
    <name type="scientific">Rhodococcoides yunnanense</name>
    <dbReference type="NCBI Taxonomy" id="278209"/>
    <lineage>
        <taxon>Bacteria</taxon>
        <taxon>Bacillati</taxon>
        <taxon>Actinomycetota</taxon>
        <taxon>Actinomycetes</taxon>
        <taxon>Mycobacteriales</taxon>
        <taxon>Nocardiaceae</taxon>
        <taxon>Rhodococcoides</taxon>
    </lineage>
</organism>
<proteinExistence type="predicted"/>
<sequence>MTTSDARRRRNGLPPEFARFPMRMVLAATAARVFAHPRAGLARLTDLGLLHRVATGFCVAVPDDHVGTDWMPGLETAAAGIAVAA</sequence>
<dbReference type="Proteomes" id="UP001185755">
    <property type="component" value="Unassembled WGS sequence"/>
</dbReference>
<gene>
    <name evidence="1" type="ORF">R3P96_00575</name>
</gene>
<name>A0ABU4B6N6_9NOCA</name>
<protein>
    <submittedName>
        <fullName evidence="1">Uncharacterized protein</fullName>
    </submittedName>
</protein>
<reference evidence="1 2" key="1">
    <citation type="submission" date="2023-10" db="EMBL/GenBank/DDBJ databases">
        <title>Development of a sustainable strategy for remediation of hydrocarbon-contaminated territories based on the waste exchange concept.</title>
        <authorList>
            <person name="Krivoruchko A."/>
        </authorList>
    </citation>
    <scope>NUCLEOTIDE SEQUENCE [LARGE SCALE GENOMIC DNA]</scope>
    <source>
        <strain evidence="1 2">IEGM 1323</strain>
    </source>
</reference>